<evidence type="ECO:0000313" key="2">
    <source>
        <dbReference type="EMBL" id="KAF8777122.1"/>
    </source>
</evidence>
<organism evidence="2 3">
    <name type="scientific">Argiope bruennichi</name>
    <name type="common">Wasp spider</name>
    <name type="synonym">Aranea bruennichi</name>
    <dbReference type="NCBI Taxonomy" id="94029"/>
    <lineage>
        <taxon>Eukaryota</taxon>
        <taxon>Metazoa</taxon>
        <taxon>Ecdysozoa</taxon>
        <taxon>Arthropoda</taxon>
        <taxon>Chelicerata</taxon>
        <taxon>Arachnida</taxon>
        <taxon>Araneae</taxon>
        <taxon>Araneomorphae</taxon>
        <taxon>Entelegynae</taxon>
        <taxon>Araneoidea</taxon>
        <taxon>Araneidae</taxon>
        <taxon>Argiope</taxon>
    </lineage>
</organism>
<dbReference type="AlphaFoldDB" id="A0A8T0EMN6"/>
<keyword evidence="3" id="KW-1185">Reference proteome</keyword>
<gene>
    <name evidence="2" type="ORF">HNY73_014043</name>
</gene>
<dbReference type="EMBL" id="JABXBU010002072">
    <property type="protein sequence ID" value="KAF8777122.1"/>
    <property type="molecule type" value="Genomic_DNA"/>
</dbReference>
<sequence>MVDRHDEHASIELCELATDSGCAEGASVIIQIASETGTASEPFSRNVNSNSSADYFGLPGYVAQRRGIRGFIRRFLWRHGYFIARMYVTIWVAVIIVIILSVLCSIMGEGEQIVKSIFKSSSSANNSSTDFKLDNNFF</sequence>
<evidence type="ECO:0000313" key="3">
    <source>
        <dbReference type="Proteomes" id="UP000807504"/>
    </source>
</evidence>
<keyword evidence="1" id="KW-0812">Transmembrane</keyword>
<name>A0A8T0EMN6_ARGBR</name>
<keyword evidence="1" id="KW-1133">Transmembrane helix</keyword>
<proteinExistence type="predicted"/>
<keyword evidence="1" id="KW-0472">Membrane</keyword>
<protein>
    <submittedName>
        <fullName evidence="2">Uncharacterized protein</fullName>
    </submittedName>
</protein>
<reference evidence="2" key="2">
    <citation type="submission" date="2020-06" db="EMBL/GenBank/DDBJ databases">
        <authorList>
            <person name="Sheffer M."/>
        </authorList>
    </citation>
    <scope>NUCLEOTIDE SEQUENCE</scope>
</reference>
<reference evidence="2" key="1">
    <citation type="journal article" date="2020" name="bioRxiv">
        <title>Chromosome-level reference genome of the European wasp spider Argiope bruennichi: a resource for studies on range expansion and evolutionary adaptation.</title>
        <authorList>
            <person name="Sheffer M.M."/>
            <person name="Hoppe A."/>
            <person name="Krehenwinkel H."/>
            <person name="Uhl G."/>
            <person name="Kuss A.W."/>
            <person name="Jensen L."/>
            <person name="Jensen C."/>
            <person name="Gillespie R.G."/>
            <person name="Hoff K.J."/>
            <person name="Prost S."/>
        </authorList>
    </citation>
    <scope>NUCLEOTIDE SEQUENCE</scope>
</reference>
<comment type="caution">
    <text evidence="2">The sequence shown here is derived from an EMBL/GenBank/DDBJ whole genome shotgun (WGS) entry which is preliminary data.</text>
</comment>
<evidence type="ECO:0000256" key="1">
    <source>
        <dbReference type="SAM" id="Phobius"/>
    </source>
</evidence>
<accession>A0A8T0EMN6</accession>
<dbReference type="Proteomes" id="UP000807504">
    <property type="component" value="Unassembled WGS sequence"/>
</dbReference>
<feature type="transmembrane region" description="Helical" evidence="1">
    <location>
        <begin position="82"/>
        <end position="108"/>
    </location>
</feature>